<protein>
    <submittedName>
        <fullName evidence="1">Uncharacterized protein</fullName>
    </submittedName>
</protein>
<name>A0ACB7IW74_PLECO</name>
<keyword evidence="2" id="KW-1185">Reference proteome</keyword>
<dbReference type="EMBL" id="WQMT02000005">
    <property type="protein sequence ID" value="KAG9222380.1"/>
    <property type="molecule type" value="Genomic_DNA"/>
</dbReference>
<evidence type="ECO:0000313" key="2">
    <source>
        <dbReference type="Proteomes" id="UP000824881"/>
    </source>
</evidence>
<comment type="caution">
    <text evidence="1">The sequence shown here is derived from an EMBL/GenBank/DDBJ whole genome shotgun (WGS) entry which is preliminary data.</text>
</comment>
<accession>A0ACB7IW74</accession>
<reference evidence="1 2" key="1">
    <citation type="journal article" date="2021" name="Appl. Environ. Microbiol.">
        <title>Genetic linkage and physical mapping for an oyster mushroom Pleurotus cornucopiae and QTL analysis for the trait cap color.</title>
        <authorList>
            <person name="Zhang Y."/>
            <person name="Gao W."/>
            <person name="Sonnenberg A."/>
            <person name="Chen Q."/>
            <person name="Zhang J."/>
            <person name="Huang C."/>
        </authorList>
    </citation>
    <scope>NUCLEOTIDE SEQUENCE [LARGE SCALE GENOMIC DNA]</scope>
    <source>
        <strain evidence="1">CCMSSC00406</strain>
    </source>
</reference>
<sequence length="651" mass="74738">MTWLEQGSYQAAPEAETPSTHPDMSMYPSISSVPSPGSYSDHGTFSGQRRAPTPVKSPPPILPYYTEHTPLMHGQAPPSDRTERGPPPPPPPSSPPPPEDKRSSTPKKLFFVTLSTAVLFLAAMAAGYTVGLNSYCNPSVREAYDHAWQMETRRRDDLRHQWQFELDTMRDERDEWEKERQRRAEEKERKEAIQRSNVKFETPIPRDACSSYGTREYSARLLNVPEKFNAMELCAETEISIHGVMKQPSYCKDNGKWGGVYGHWVVDFQEAACAPYFSKFENKGCSTAGSGLRTYHSRLENLRPSDDWKDMCSTTPADFLGNHFDSPTHCVDWSPHGIWGIWDVSDANCSPRFLALIASVPSTPSTPEKSDSSTLQMPGPPPPPPRETTPLKPSTRRVVQIQTGRNRRITYKFVLGVGFALIASFLGSIAAGYTIGLSSYCNPAVRAVFMRQRKMEIRHQEEQRRQWEFEKAEWQERREEWEKERDEWAQEHRRRMEEKKRKETIRRAHVRFELPSPHKSCLSYGTREYSAQLLNVPDNLNALELCYEVEGSIRDVMKRPDYCEDKGKWAGIFGHWRVDFQEAACKPSFSTFDDKIYHSRLENLRDSDEWEIMCSTTPADFLQHHFDGPTHCANWGIHGIWGIWEVRDTSC</sequence>
<gene>
    <name evidence="1" type="ORF">CCMSSC00406_0002715</name>
</gene>
<organism evidence="1 2">
    <name type="scientific">Pleurotus cornucopiae</name>
    <name type="common">Cornucopia mushroom</name>
    <dbReference type="NCBI Taxonomy" id="5321"/>
    <lineage>
        <taxon>Eukaryota</taxon>
        <taxon>Fungi</taxon>
        <taxon>Dikarya</taxon>
        <taxon>Basidiomycota</taxon>
        <taxon>Agaricomycotina</taxon>
        <taxon>Agaricomycetes</taxon>
        <taxon>Agaricomycetidae</taxon>
        <taxon>Agaricales</taxon>
        <taxon>Pleurotineae</taxon>
        <taxon>Pleurotaceae</taxon>
        <taxon>Pleurotus</taxon>
    </lineage>
</organism>
<evidence type="ECO:0000313" key="1">
    <source>
        <dbReference type="EMBL" id="KAG9222380.1"/>
    </source>
</evidence>
<dbReference type="Proteomes" id="UP000824881">
    <property type="component" value="Unassembled WGS sequence"/>
</dbReference>
<proteinExistence type="predicted"/>